<evidence type="ECO:0000256" key="4">
    <source>
        <dbReference type="ARBA" id="ARBA00022989"/>
    </source>
</evidence>
<name>A0A1M5NV08_9BRAD</name>
<dbReference type="GO" id="GO:0005886">
    <property type="term" value="C:plasma membrane"/>
    <property type="evidence" value="ECO:0007669"/>
    <property type="project" value="UniProtKB-SubCell"/>
</dbReference>
<accession>A0A1M5NV08</accession>
<dbReference type="InterPro" id="IPR001851">
    <property type="entry name" value="ABC_transp_permease"/>
</dbReference>
<keyword evidence="2" id="KW-1003">Cell membrane</keyword>
<comment type="subcellular location">
    <subcellularLocation>
        <location evidence="1">Cell membrane</location>
        <topology evidence="1">Multi-pass membrane protein</topology>
    </subcellularLocation>
</comment>
<reference evidence="7 8" key="1">
    <citation type="submission" date="2016-11" db="EMBL/GenBank/DDBJ databases">
        <authorList>
            <person name="Jaros S."/>
            <person name="Januszkiewicz K."/>
            <person name="Wedrychowicz H."/>
        </authorList>
    </citation>
    <scope>NUCLEOTIDE SEQUENCE [LARGE SCALE GENOMIC DNA]</scope>
    <source>
        <strain evidence="7 8">GAS138</strain>
    </source>
</reference>
<dbReference type="InterPro" id="IPR043428">
    <property type="entry name" value="LivM-like"/>
</dbReference>
<evidence type="ECO:0000313" key="8">
    <source>
        <dbReference type="Proteomes" id="UP000189796"/>
    </source>
</evidence>
<keyword evidence="3 6" id="KW-0812">Transmembrane</keyword>
<feature type="transmembrane region" description="Helical" evidence="6">
    <location>
        <begin position="83"/>
        <end position="102"/>
    </location>
</feature>
<evidence type="ECO:0000313" key="7">
    <source>
        <dbReference type="EMBL" id="SHG93298.1"/>
    </source>
</evidence>
<dbReference type="AlphaFoldDB" id="A0A1M5NV08"/>
<dbReference type="PANTHER" id="PTHR30482:SF10">
    <property type="entry name" value="HIGH-AFFINITY BRANCHED-CHAIN AMINO ACID TRANSPORT PROTEIN BRAE"/>
    <property type="match status" value="1"/>
</dbReference>
<sequence>MRRWLWPSVVLALVVGYPLLFSTPFQQRLGALVLLYAIAASAWNIVGGYAGQVSVGHVVFFGCGAYAAMGAFAHFALSPLVGIPIGIIASVAIAAVIGVPTLRLSGHYFSMATIAVAELVRLIVSNTDYLGAGVGLSGPTVPRNVFDLSFISALPYYYLFLTVLVITLGITWWMANSRMGFYLRAIRDSERAARSLGAPASRTKLYAFMLSAGLTSVAGALYATMFGFVDPESGLGILISVKMLIMAALGGAGLLFGPLVGAAILVPLEEISNNLLGGKGAGLTFVLYGAIIVLIARFQPGGILTLINRLWATRNSKMPDVDAAKGATHAP</sequence>
<feature type="transmembrane region" description="Helical" evidence="6">
    <location>
        <begin position="58"/>
        <end position="77"/>
    </location>
</feature>
<evidence type="ECO:0000256" key="2">
    <source>
        <dbReference type="ARBA" id="ARBA00022475"/>
    </source>
</evidence>
<organism evidence="7 8">
    <name type="scientific">Bradyrhizobium erythrophlei</name>
    <dbReference type="NCBI Taxonomy" id="1437360"/>
    <lineage>
        <taxon>Bacteria</taxon>
        <taxon>Pseudomonadati</taxon>
        <taxon>Pseudomonadota</taxon>
        <taxon>Alphaproteobacteria</taxon>
        <taxon>Hyphomicrobiales</taxon>
        <taxon>Nitrobacteraceae</taxon>
        <taxon>Bradyrhizobium</taxon>
    </lineage>
</organism>
<dbReference type="Pfam" id="PF02653">
    <property type="entry name" value="BPD_transp_2"/>
    <property type="match status" value="1"/>
</dbReference>
<keyword evidence="4 6" id="KW-1133">Transmembrane helix</keyword>
<evidence type="ECO:0000256" key="6">
    <source>
        <dbReference type="SAM" id="Phobius"/>
    </source>
</evidence>
<evidence type="ECO:0000256" key="1">
    <source>
        <dbReference type="ARBA" id="ARBA00004651"/>
    </source>
</evidence>
<dbReference type="Proteomes" id="UP000189796">
    <property type="component" value="Chromosome I"/>
</dbReference>
<protein>
    <submittedName>
        <fullName evidence="7">Amino acid/amide ABC transporter membrane protein 2, HAAT family</fullName>
    </submittedName>
</protein>
<evidence type="ECO:0000256" key="5">
    <source>
        <dbReference type="ARBA" id="ARBA00023136"/>
    </source>
</evidence>
<dbReference type="RefSeq" id="WP_079602083.1">
    <property type="nucleotide sequence ID" value="NZ_LT670817.1"/>
</dbReference>
<keyword evidence="5 6" id="KW-0472">Membrane</keyword>
<dbReference type="PANTHER" id="PTHR30482">
    <property type="entry name" value="HIGH-AFFINITY BRANCHED-CHAIN AMINO ACID TRANSPORT SYSTEM PERMEASE"/>
    <property type="match status" value="1"/>
</dbReference>
<feature type="transmembrane region" description="Helical" evidence="6">
    <location>
        <begin position="241"/>
        <end position="265"/>
    </location>
</feature>
<proteinExistence type="predicted"/>
<feature type="transmembrane region" description="Helical" evidence="6">
    <location>
        <begin position="32"/>
        <end position="51"/>
    </location>
</feature>
<feature type="transmembrane region" description="Helical" evidence="6">
    <location>
        <begin position="205"/>
        <end position="229"/>
    </location>
</feature>
<feature type="transmembrane region" description="Helical" evidence="6">
    <location>
        <begin position="156"/>
        <end position="175"/>
    </location>
</feature>
<dbReference type="CDD" id="cd06581">
    <property type="entry name" value="TM_PBP1_LivM_like"/>
    <property type="match status" value="1"/>
</dbReference>
<dbReference type="OrthoDB" id="9814461at2"/>
<gene>
    <name evidence="7" type="ORF">SAMN05443248_3122</name>
</gene>
<evidence type="ECO:0000256" key="3">
    <source>
        <dbReference type="ARBA" id="ARBA00022692"/>
    </source>
</evidence>
<dbReference type="GO" id="GO:0015658">
    <property type="term" value="F:branched-chain amino acid transmembrane transporter activity"/>
    <property type="evidence" value="ECO:0007669"/>
    <property type="project" value="InterPro"/>
</dbReference>
<dbReference type="EMBL" id="LT670817">
    <property type="protein sequence ID" value="SHG93298.1"/>
    <property type="molecule type" value="Genomic_DNA"/>
</dbReference>